<reference evidence="2" key="1">
    <citation type="submission" date="2025-08" db="UniProtKB">
        <authorList>
            <consortium name="Ensembl"/>
        </authorList>
    </citation>
    <scope>IDENTIFICATION</scope>
</reference>
<evidence type="ECO:0000313" key="2">
    <source>
        <dbReference type="Ensembl" id="ENSCCRP00010066043.1"/>
    </source>
</evidence>
<keyword evidence="1" id="KW-0472">Membrane</keyword>
<evidence type="ECO:0000256" key="1">
    <source>
        <dbReference type="SAM" id="Phobius"/>
    </source>
</evidence>
<dbReference type="Pfam" id="PF16101">
    <property type="entry name" value="PRIMA1"/>
    <property type="match status" value="1"/>
</dbReference>
<accession>A0A8C1LSE4</accession>
<keyword evidence="3" id="KW-1185">Reference proteome</keyword>
<dbReference type="InterPro" id="IPR029659">
    <property type="entry name" value="PRIMA1"/>
</dbReference>
<sequence length="65" mass="7297">MMMNGCVIILSAPEASAPLPRPWWMEIIVLGMIGSALAVFILLTVIIWYKAIKRYVTLSQIYSPD</sequence>
<keyword evidence="1" id="KW-1133">Transmembrane helix</keyword>
<feature type="transmembrane region" description="Helical" evidence="1">
    <location>
        <begin position="26"/>
        <end position="49"/>
    </location>
</feature>
<protein>
    <submittedName>
        <fullName evidence="2">Uncharacterized protein</fullName>
    </submittedName>
</protein>
<reference evidence="2" key="2">
    <citation type="submission" date="2025-09" db="UniProtKB">
        <authorList>
            <consortium name="Ensembl"/>
        </authorList>
    </citation>
    <scope>IDENTIFICATION</scope>
</reference>
<dbReference type="AlphaFoldDB" id="A0A8C1LSE4"/>
<evidence type="ECO:0000313" key="3">
    <source>
        <dbReference type="Proteomes" id="UP000694427"/>
    </source>
</evidence>
<name>A0A8C1LSE4_CYPCA</name>
<keyword evidence="1" id="KW-0812">Transmembrane</keyword>
<organism evidence="2 3">
    <name type="scientific">Cyprinus carpio</name>
    <name type="common">Common carp</name>
    <dbReference type="NCBI Taxonomy" id="7962"/>
    <lineage>
        <taxon>Eukaryota</taxon>
        <taxon>Metazoa</taxon>
        <taxon>Chordata</taxon>
        <taxon>Craniata</taxon>
        <taxon>Vertebrata</taxon>
        <taxon>Euteleostomi</taxon>
        <taxon>Actinopterygii</taxon>
        <taxon>Neopterygii</taxon>
        <taxon>Teleostei</taxon>
        <taxon>Ostariophysi</taxon>
        <taxon>Cypriniformes</taxon>
        <taxon>Cyprinidae</taxon>
        <taxon>Cyprininae</taxon>
        <taxon>Cyprinus</taxon>
    </lineage>
</organism>
<dbReference type="Proteomes" id="UP000694427">
    <property type="component" value="Unplaced"/>
</dbReference>
<proteinExistence type="predicted"/>
<dbReference type="Ensembl" id="ENSCCRT00010072772.1">
    <property type="protein sequence ID" value="ENSCCRP00010066043.1"/>
    <property type="gene ID" value="ENSCCRG00010028381.1"/>
</dbReference>